<accession>A0A1R3T9Z2</accession>
<organism evidence="1 2">
    <name type="scientific">Proteiniphilum saccharofermentans</name>
    <dbReference type="NCBI Taxonomy" id="1642647"/>
    <lineage>
        <taxon>Bacteria</taxon>
        <taxon>Pseudomonadati</taxon>
        <taxon>Bacteroidota</taxon>
        <taxon>Bacteroidia</taxon>
        <taxon>Bacteroidales</taxon>
        <taxon>Dysgonomonadaceae</taxon>
        <taxon>Proteiniphilum</taxon>
    </lineage>
</organism>
<keyword evidence="2" id="KW-1185">Reference proteome</keyword>
<dbReference type="AlphaFoldDB" id="A0A1R3T9Z2"/>
<dbReference type="STRING" id="1642647.PSM36_1594"/>
<evidence type="ECO:0000313" key="2">
    <source>
        <dbReference type="Proteomes" id="UP000187464"/>
    </source>
</evidence>
<name>A0A1R3T9Z2_9BACT</name>
<sequence length="45" mass="5355">MYGQNRIKTQYYQQGLHGIRSLMQALSSIMKPFTNIVFKQVYQPF</sequence>
<gene>
    <name evidence="1" type="ORF">PSM36_1594</name>
</gene>
<reference evidence="1 2" key="1">
    <citation type="submission" date="2016-08" db="EMBL/GenBank/DDBJ databases">
        <authorList>
            <person name="Seilhamer J.J."/>
        </authorList>
    </citation>
    <scope>NUCLEOTIDE SEQUENCE [LARGE SCALE GENOMIC DNA]</scope>
    <source>
        <strain evidence="1">M3/6</strain>
    </source>
</reference>
<dbReference type="EMBL" id="LT605205">
    <property type="protein sequence ID" value="SCD20414.1"/>
    <property type="molecule type" value="Genomic_DNA"/>
</dbReference>
<dbReference type="KEGG" id="psac:PSM36_1594"/>
<dbReference type="Proteomes" id="UP000187464">
    <property type="component" value="Chromosome I"/>
</dbReference>
<proteinExistence type="predicted"/>
<protein>
    <submittedName>
        <fullName evidence="1">Uncharacterized protein</fullName>
    </submittedName>
</protein>
<dbReference type="RefSeq" id="WP_154670983.1">
    <property type="nucleotide sequence ID" value="NZ_LT605205.1"/>
</dbReference>
<evidence type="ECO:0000313" key="1">
    <source>
        <dbReference type="EMBL" id="SCD20414.1"/>
    </source>
</evidence>